<organism evidence="1 2">
    <name type="scientific">Pseudomonas syringae pv. actinidiae</name>
    <dbReference type="NCBI Taxonomy" id="103796"/>
    <lineage>
        <taxon>Bacteria</taxon>
        <taxon>Pseudomonadati</taxon>
        <taxon>Pseudomonadota</taxon>
        <taxon>Gammaproteobacteria</taxon>
        <taxon>Pseudomonadales</taxon>
        <taxon>Pseudomonadaceae</taxon>
        <taxon>Pseudomonas</taxon>
        <taxon>Pseudomonas syringae</taxon>
    </lineage>
</organism>
<evidence type="ECO:0000313" key="1">
    <source>
        <dbReference type="EMBL" id="GBH12185.1"/>
    </source>
</evidence>
<gene>
    <name evidence="1" type="ORF">KPSA1_05649</name>
</gene>
<name>A0A2V0QPM4_PSESF</name>
<proteinExistence type="predicted"/>
<dbReference type="Proteomes" id="UP000247480">
    <property type="component" value="Unassembled WGS sequence"/>
</dbReference>
<accession>A0A2V0QPM4</accession>
<sequence length="52" mass="6067">MSARTSPIVSELKLRNRPPATTNGFVPRCRLQSVIQRQIFHTIRSWPRCVNF</sequence>
<comment type="caution">
    <text evidence="1">The sequence shown here is derived from an EMBL/GenBank/DDBJ whole genome shotgun (WGS) entry which is preliminary data.</text>
</comment>
<protein>
    <submittedName>
        <fullName evidence="1">Uncharacterized protein</fullName>
    </submittedName>
</protein>
<evidence type="ECO:0000313" key="2">
    <source>
        <dbReference type="Proteomes" id="UP000247480"/>
    </source>
</evidence>
<dbReference type="EMBL" id="BGJZ01000292">
    <property type="protein sequence ID" value="GBH12185.1"/>
    <property type="molecule type" value="Genomic_DNA"/>
</dbReference>
<reference evidence="1 2" key="1">
    <citation type="submission" date="2018-04" db="EMBL/GenBank/DDBJ databases">
        <title>Draft genome sequence of Pseudomonas syringae pv. actinidiae biovar 1 strains isolated from kiwifruit in Kagawa prefecture.</title>
        <authorList>
            <person name="Tabuchi M."/>
            <person name="Saito M."/>
            <person name="Fujiwara S."/>
            <person name="Sasa N."/>
            <person name="Akimitsu K."/>
            <person name="Gomi K."/>
            <person name="Konishi-Sugita S."/>
            <person name="Hamano K."/>
            <person name="Kataoka I."/>
        </authorList>
    </citation>
    <scope>NUCLEOTIDE SEQUENCE [LARGE SCALE GENOMIC DNA]</scope>
    <source>
        <strain evidence="1 2">MAFF212206</strain>
    </source>
</reference>
<dbReference type="AlphaFoldDB" id="A0A2V0QPM4"/>